<dbReference type="CDD" id="cd16443">
    <property type="entry name" value="LplA"/>
    <property type="match status" value="1"/>
</dbReference>
<evidence type="ECO:0000256" key="2">
    <source>
        <dbReference type="ARBA" id="ARBA00005124"/>
    </source>
</evidence>
<dbReference type="Gene3D" id="3.30.390.50">
    <property type="entry name" value="CO dehydrogenase flavoprotein, C-terminal domain"/>
    <property type="match status" value="1"/>
</dbReference>
<evidence type="ECO:0000256" key="4">
    <source>
        <dbReference type="ARBA" id="ARBA00022598"/>
    </source>
</evidence>
<comment type="catalytic activity">
    <reaction evidence="7">
        <text>L-lysyl-[lipoyl-carrier protein] + (R)-lipoate + ATP = N(6)-[(R)-lipoyl]-L-lysyl-[lipoyl-carrier protein] + AMP + diphosphate + H(+)</text>
        <dbReference type="Rhea" id="RHEA:49288"/>
        <dbReference type="Rhea" id="RHEA-COMP:10500"/>
        <dbReference type="Rhea" id="RHEA-COMP:10502"/>
        <dbReference type="ChEBI" id="CHEBI:15378"/>
        <dbReference type="ChEBI" id="CHEBI:29969"/>
        <dbReference type="ChEBI" id="CHEBI:30616"/>
        <dbReference type="ChEBI" id="CHEBI:33019"/>
        <dbReference type="ChEBI" id="CHEBI:83088"/>
        <dbReference type="ChEBI" id="CHEBI:83099"/>
        <dbReference type="ChEBI" id="CHEBI:456215"/>
        <dbReference type="EC" id="6.3.1.20"/>
    </reaction>
</comment>
<keyword evidence="6" id="KW-0067">ATP-binding</keyword>
<evidence type="ECO:0000256" key="7">
    <source>
        <dbReference type="ARBA" id="ARBA00048037"/>
    </source>
</evidence>
<dbReference type="eggNOG" id="COG0095">
    <property type="taxonomic scope" value="Bacteria"/>
</dbReference>
<dbReference type="PANTHER" id="PTHR12561:SF3">
    <property type="entry name" value="LIPOYLTRANSFERASE 1, MITOCHONDRIAL"/>
    <property type="match status" value="1"/>
</dbReference>
<evidence type="ECO:0000256" key="6">
    <source>
        <dbReference type="ARBA" id="ARBA00022840"/>
    </source>
</evidence>
<keyword evidence="4 9" id="KW-0436">Ligase</keyword>
<keyword evidence="10" id="KW-1185">Reference proteome</keyword>
<dbReference type="InterPro" id="IPR019491">
    <property type="entry name" value="Lipoate_protein_ligase_C"/>
</dbReference>
<sequence length="338" mass="38848">MYLIDTQRDGKEIFDARVNQSLDNYFVNEKKLPGHGFMMYINQPSVIIGKNQNVWAEVNTDYLREHDIQLVRRTSGGGAVYHDMGNLIFENIVIDDDSEFGNYAHFAEPVLKALQKLGVDVKMKENSSDLIFQDKKFSGMTMFKSGNSLAAGGTIMYDLNLENAHYSLTENECEKAKRLGVASKRSPMINLKDYLPEDMDINSLRDYLLKEIFAVEDLSEIEVYHMTDDDWKIIDQRMKETYGTDEWNFGRNPGYYHYAARNFESGKLGINYTVVDGKVEHLKLNPDFIPDGDLGEIEKRLVGKNPSINMIEKAVKKSKLRNVDFNQLVNFLNEFLNN</sequence>
<dbReference type="OrthoDB" id="9788148at2"/>
<organism evidence="9 10">
    <name type="scientific">Lentilactobacillus curieae</name>
    <dbReference type="NCBI Taxonomy" id="1138822"/>
    <lineage>
        <taxon>Bacteria</taxon>
        <taxon>Bacillati</taxon>
        <taxon>Bacillota</taxon>
        <taxon>Bacilli</taxon>
        <taxon>Lactobacillales</taxon>
        <taxon>Lactobacillaceae</taxon>
        <taxon>Lentilactobacillus</taxon>
    </lineage>
</organism>
<dbReference type="UniPathway" id="UPA00537">
    <property type="reaction ID" value="UER00594"/>
</dbReference>
<comment type="pathway">
    <text evidence="2">Protein modification; protein lipoylation via exogenous pathway; protein N(6)-(lipoyl)lysine from lipoate: step 1/2.</text>
</comment>
<dbReference type="GO" id="GO:0016979">
    <property type="term" value="F:lipoate-protein ligase activity"/>
    <property type="evidence" value="ECO:0007669"/>
    <property type="project" value="UniProtKB-EC"/>
</dbReference>
<dbReference type="GO" id="GO:0009249">
    <property type="term" value="P:protein lipoylation"/>
    <property type="evidence" value="ECO:0007669"/>
    <property type="project" value="InterPro"/>
</dbReference>
<dbReference type="Pfam" id="PF10437">
    <property type="entry name" value="Lip_prot_lig_C"/>
    <property type="match status" value="1"/>
</dbReference>
<protein>
    <recommendedName>
        <fullName evidence="3">lipoate--protein ligase</fullName>
        <ecNumber evidence="3">6.3.1.20</ecNumber>
    </recommendedName>
</protein>
<dbReference type="NCBIfam" id="TIGR00545">
    <property type="entry name" value="lipoyltrans"/>
    <property type="match status" value="1"/>
</dbReference>
<dbReference type="InterPro" id="IPR045864">
    <property type="entry name" value="aa-tRNA-synth_II/BPL/LPL"/>
</dbReference>
<evidence type="ECO:0000313" key="10">
    <source>
        <dbReference type="Proteomes" id="UP000030361"/>
    </source>
</evidence>
<dbReference type="PANTHER" id="PTHR12561">
    <property type="entry name" value="LIPOATE-PROTEIN LIGASE"/>
    <property type="match status" value="1"/>
</dbReference>
<dbReference type="InterPro" id="IPR004143">
    <property type="entry name" value="BPL_LPL_catalytic"/>
</dbReference>
<comment type="pathway">
    <text evidence="1">Protein modification; protein lipoylation via exogenous pathway; protein N(6)-(lipoyl)lysine from lipoate: step 2/2.</text>
</comment>
<accession>A0A1S6QI95</accession>
<evidence type="ECO:0000259" key="8">
    <source>
        <dbReference type="PROSITE" id="PS51733"/>
    </source>
</evidence>
<gene>
    <name evidence="9" type="ORF">PL11_005015</name>
</gene>
<dbReference type="PROSITE" id="PS51733">
    <property type="entry name" value="BPL_LPL_CATALYTIC"/>
    <property type="match status" value="1"/>
</dbReference>
<dbReference type="Pfam" id="PF21948">
    <property type="entry name" value="LplA-B_cat"/>
    <property type="match status" value="1"/>
</dbReference>
<evidence type="ECO:0000256" key="1">
    <source>
        <dbReference type="ARBA" id="ARBA00005085"/>
    </source>
</evidence>
<dbReference type="GO" id="GO:0005524">
    <property type="term" value="F:ATP binding"/>
    <property type="evidence" value="ECO:0007669"/>
    <property type="project" value="UniProtKB-KW"/>
</dbReference>
<name>A0A1S6QI95_9LACO</name>
<dbReference type="SUPFAM" id="SSF55681">
    <property type="entry name" value="Class II aaRS and biotin synthetases"/>
    <property type="match status" value="1"/>
</dbReference>
<evidence type="ECO:0000313" key="9">
    <source>
        <dbReference type="EMBL" id="AQW21333.1"/>
    </source>
</evidence>
<dbReference type="GO" id="GO:0005737">
    <property type="term" value="C:cytoplasm"/>
    <property type="evidence" value="ECO:0007669"/>
    <property type="project" value="TreeGrafter"/>
</dbReference>
<dbReference type="EMBL" id="CP018906">
    <property type="protein sequence ID" value="AQW21333.1"/>
    <property type="molecule type" value="Genomic_DNA"/>
</dbReference>
<dbReference type="Gene3D" id="3.30.930.10">
    <property type="entry name" value="Bira Bifunctional Protein, Domain 2"/>
    <property type="match status" value="1"/>
</dbReference>
<dbReference type="Proteomes" id="UP000030361">
    <property type="component" value="Chromosome"/>
</dbReference>
<dbReference type="EC" id="6.3.1.20" evidence="3"/>
<evidence type="ECO:0000256" key="3">
    <source>
        <dbReference type="ARBA" id="ARBA00012367"/>
    </source>
</evidence>
<dbReference type="RefSeq" id="WP_035167785.1">
    <property type="nucleotide sequence ID" value="NZ_CP018906.1"/>
</dbReference>
<dbReference type="AlphaFoldDB" id="A0A1S6QI95"/>
<dbReference type="InterPro" id="IPR004562">
    <property type="entry name" value="LipoylTrfase_LipoateP_Ligase"/>
</dbReference>
<dbReference type="KEGG" id="lcu:PL11_005015"/>
<feature type="domain" description="BPL/LPL catalytic" evidence="8">
    <location>
        <begin position="31"/>
        <end position="220"/>
    </location>
</feature>
<proteinExistence type="predicted"/>
<reference evidence="9 10" key="1">
    <citation type="journal article" date="2015" name="Genome Announc.">
        <title>Genome Sequence of Lactobacillus curieae CCTCC M 2011381T, a Novel Producer of Gamma-aminobutyric Acid.</title>
        <authorList>
            <person name="Wang Y."/>
            <person name="Wang Y."/>
            <person name="Lang C."/>
            <person name="Wei D."/>
            <person name="Xu P."/>
            <person name="Xie J."/>
        </authorList>
    </citation>
    <scope>NUCLEOTIDE SEQUENCE [LARGE SCALE GENOMIC DNA]</scope>
    <source>
        <strain evidence="9 10">CCTCC M 2011381</strain>
    </source>
</reference>
<dbReference type="GO" id="GO:0017118">
    <property type="term" value="F:lipoyltransferase activity"/>
    <property type="evidence" value="ECO:0007669"/>
    <property type="project" value="TreeGrafter"/>
</dbReference>
<dbReference type="SUPFAM" id="SSF82649">
    <property type="entry name" value="SufE/NifU"/>
    <property type="match status" value="1"/>
</dbReference>
<keyword evidence="5" id="KW-0547">Nucleotide-binding</keyword>
<evidence type="ECO:0000256" key="5">
    <source>
        <dbReference type="ARBA" id="ARBA00022741"/>
    </source>
</evidence>